<evidence type="ECO:0000313" key="2">
    <source>
        <dbReference type="EMBL" id="QHT21551.1"/>
    </source>
</evidence>
<sequence length="428" mass="50977">MLKIVIVCWYDREWYIETPNCINTARDTFIAKNIDTVLFPFLQIKLSRNDYIDYLNTFLKEKNPDIVLWWNWSNITLQEMEIVRKKNSKRVFMIYNWDDPPCWENNDLEIMKYFDISFSSCISTLDRYKKHGVKICKYLLPGFSPMTHYYEKNKDYECDVSFVCTNLYEKHNTLINRKKMCIDLENDESINFHLYGPEFLKEIAPKSYRGSVEHEINRLVFSNSKININVHIDSSSDGYLNERSIIIPGCGGLMLIDDVKGLEKNFIQDKECIVIKNQDTIIEQIKDILDNYQKNEKIKYAGYEKVIKNHLFDKWCDFIINTYNEFIIKKIIINNVNINKNELIKEREKNKQHKVIWILSDDILDIKYSKAKSIMTIIRTYVCNYGDTIKFLSCDDKIKEKYAMLICECDYDSLEKKYKLENDNSIIT</sequence>
<name>A0A6C0DYW6_9ZZZZ</name>
<dbReference type="AlphaFoldDB" id="A0A6C0DYW6"/>
<organism evidence="2">
    <name type="scientific">viral metagenome</name>
    <dbReference type="NCBI Taxonomy" id="1070528"/>
    <lineage>
        <taxon>unclassified sequences</taxon>
        <taxon>metagenomes</taxon>
        <taxon>organismal metagenomes</taxon>
    </lineage>
</organism>
<evidence type="ECO:0000259" key="1">
    <source>
        <dbReference type="Pfam" id="PF13524"/>
    </source>
</evidence>
<dbReference type="InterPro" id="IPR055259">
    <property type="entry name" value="YkvP/CgeB_Glyco_trans-like"/>
</dbReference>
<accession>A0A6C0DYW6</accession>
<proteinExistence type="predicted"/>
<dbReference type="EMBL" id="MN739695">
    <property type="protein sequence ID" value="QHT21551.1"/>
    <property type="molecule type" value="Genomic_DNA"/>
</dbReference>
<reference evidence="2" key="1">
    <citation type="journal article" date="2020" name="Nature">
        <title>Giant virus diversity and host interactions through global metagenomics.</title>
        <authorList>
            <person name="Schulz F."/>
            <person name="Roux S."/>
            <person name="Paez-Espino D."/>
            <person name="Jungbluth S."/>
            <person name="Walsh D.A."/>
            <person name="Denef V.J."/>
            <person name="McMahon K.D."/>
            <person name="Konstantinidis K.T."/>
            <person name="Eloe-Fadrosh E.A."/>
            <person name="Kyrpides N.C."/>
            <person name="Woyke T."/>
        </authorList>
    </citation>
    <scope>NUCLEOTIDE SEQUENCE</scope>
    <source>
        <strain evidence="2">GVMAG-M-3300023179-103</strain>
    </source>
</reference>
<protein>
    <recommendedName>
        <fullName evidence="1">Spore protein YkvP/CgeB glycosyl transferase-like domain-containing protein</fullName>
    </recommendedName>
</protein>
<feature type="domain" description="Spore protein YkvP/CgeB glycosyl transferase-like" evidence="1">
    <location>
        <begin position="182"/>
        <end position="319"/>
    </location>
</feature>
<dbReference type="Pfam" id="PF13524">
    <property type="entry name" value="Glyco_trans_1_2"/>
    <property type="match status" value="1"/>
</dbReference>